<evidence type="ECO:0000313" key="2">
    <source>
        <dbReference type="EMBL" id="SMX38694.1"/>
    </source>
</evidence>
<reference evidence="2 3" key="1">
    <citation type="submission" date="2017-05" db="EMBL/GenBank/DDBJ databases">
        <authorList>
            <person name="Song R."/>
            <person name="Chenine A.L."/>
            <person name="Ruprecht R.M."/>
        </authorList>
    </citation>
    <scope>NUCLEOTIDE SEQUENCE [LARGE SCALE GENOMIC DNA]</scope>
    <source>
        <strain evidence="2 3">CECT 8663</strain>
    </source>
</reference>
<evidence type="ECO:0000313" key="3">
    <source>
        <dbReference type="Proteomes" id="UP000220836"/>
    </source>
</evidence>
<proteinExistence type="predicted"/>
<keyword evidence="1" id="KW-1133">Transmembrane helix</keyword>
<keyword evidence="1" id="KW-0812">Transmembrane</keyword>
<dbReference type="AlphaFoldDB" id="A0A238K8C0"/>
<dbReference type="Proteomes" id="UP000220836">
    <property type="component" value="Unassembled WGS sequence"/>
</dbReference>
<dbReference type="EMBL" id="FXYH01000004">
    <property type="protein sequence ID" value="SMX38694.1"/>
    <property type="molecule type" value="Genomic_DNA"/>
</dbReference>
<name>A0A238K8C0_9RHOB</name>
<sequence length="42" mass="4676">MELLVKWNGIAGVFFCLVANGPFWFCSNVKTKMGDNDATFGF</sequence>
<accession>A0A238K8C0</accession>
<protein>
    <submittedName>
        <fullName evidence="2">Uncharacterized protein</fullName>
    </submittedName>
</protein>
<evidence type="ECO:0000256" key="1">
    <source>
        <dbReference type="SAM" id="Phobius"/>
    </source>
</evidence>
<organism evidence="2 3">
    <name type="scientific">Pelagimonas varians</name>
    <dbReference type="NCBI Taxonomy" id="696760"/>
    <lineage>
        <taxon>Bacteria</taxon>
        <taxon>Pseudomonadati</taxon>
        <taxon>Pseudomonadota</taxon>
        <taxon>Alphaproteobacteria</taxon>
        <taxon>Rhodobacterales</taxon>
        <taxon>Roseobacteraceae</taxon>
        <taxon>Pelagimonas</taxon>
    </lineage>
</organism>
<feature type="transmembrane region" description="Helical" evidence="1">
    <location>
        <begin position="6"/>
        <end position="26"/>
    </location>
</feature>
<gene>
    <name evidence="2" type="ORF">PEV8663_01494</name>
</gene>
<keyword evidence="3" id="KW-1185">Reference proteome</keyword>
<keyword evidence="1" id="KW-0472">Membrane</keyword>